<feature type="transmembrane region" description="Helical" evidence="1">
    <location>
        <begin position="22"/>
        <end position="42"/>
    </location>
</feature>
<dbReference type="RefSeq" id="WP_157805100.1">
    <property type="nucleotide sequence ID" value="NZ_PGEZ01000001.1"/>
</dbReference>
<keyword evidence="1" id="KW-1133">Transmembrane helix</keyword>
<reference evidence="2 3" key="1">
    <citation type="submission" date="2017-11" db="EMBL/GenBank/DDBJ databases">
        <title>Genomic Encyclopedia of Archaeal and Bacterial Type Strains, Phase II (KMG-II): From Individual Species to Whole Genera.</title>
        <authorList>
            <person name="Goeker M."/>
        </authorList>
    </citation>
    <scope>NUCLEOTIDE SEQUENCE [LARGE SCALE GENOMIC DNA]</scope>
    <source>
        <strain evidence="2 3">DSM 27763</strain>
    </source>
</reference>
<proteinExistence type="predicted"/>
<name>A0A2M9BH33_9ACTN</name>
<dbReference type="EMBL" id="PGEZ01000001">
    <property type="protein sequence ID" value="PJJ57243.1"/>
    <property type="molecule type" value="Genomic_DNA"/>
</dbReference>
<evidence type="ECO:0000256" key="1">
    <source>
        <dbReference type="SAM" id="Phobius"/>
    </source>
</evidence>
<sequence length="48" mass="5052">MSPAPSPADLAQLAAGTLPQPLVGAIAVGIPILIVIVFFVFWDRPPKR</sequence>
<gene>
    <name evidence="2" type="ORF">CLV56_1470</name>
</gene>
<evidence type="ECO:0000313" key="2">
    <source>
        <dbReference type="EMBL" id="PJJ57243.1"/>
    </source>
</evidence>
<comment type="caution">
    <text evidence="2">The sequence shown here is derived from an EMBL/GenBank/DDBJ whole genome shotgun (WGS) entry which is preliminary data.</text>
</comment>
<keyword evidence="1" id="KW-0472">Membrane</keyword>
<keyword evidence="1" id="KW-0812">Transmembrane</keyword>
<dbReference type="Proteomes" id="UP000230842">
    <property type="component" value="Unassembled WGS sequence"/>
</dbReference>
<accession>A0A2M9BH33</accession>
<keyword evidence="3" id="KW-1185">Reference proteome</keyword>
<protein>
    <submittedName>
        <fullName evidence="2">Uncharacterized protein</fullName>
    </submittedName>
</protein>
<organism evidence="2 3">
    <name type="scientific">Mumia flava</name>
    <dbReference type="NCBI Taxonomy" id="1348852"/>
    <lineage>
        <taxon>Bacteria</taxon>
        <taxon>Bacillati</taxon>
        <taxon>Actinomycetota</taxon>
        <taxon>Actinomycetes</taxon>
        <taxon>Propionibacteriales</taxon>
        <taxon>Nocardioidaceae</taxon>
        <taxon>Mumia</taxon>
    </lineage>
</organism>
<evidence type="ECO:0000313" key="3">
    <source>
        <dbReference type="Proteomes" id="UP000230842"/>
    </source>
</evidence>
<dbReference type="AlphaFoldDB" id="A0A2M9BH33"/>